<dbReference type="InterPro" id="IPR040455">
    <property type="entry name" value="Atg6_BARA"/>
</dbReference>
<dbReference type="Gene3D" id="1.10.418.40">
    <property type="entry name" value="Autophagy protein 6/Beclin 1"/>
    <property type="match status" value="1"/>
</dbReference>
<dbReference type="RefSeq" id="XP_033532321.1">
    <property type="nucleotide sequence ID" value="XM_033683355.1"/>
</dbReference>
<dbReference type="GO" id="GO:0006995">
    <property type="term" value="P:cellular response to nitrogen starvation"/>
    <property type="evidence" value="ECO:0007669"/>
    <property type="project" value="TreeGrafter"/>
</dbReference>
<dbReference type="GO" id="GO:0043548">
    <property type="term" value="F:phosphatidylinositol 3-kinase binding"/>
    <property type="evidence" value="ECO:0007669"/>
    <property type="project" value="TreeGrafter"/>
</dbReference>
<accession>A0A6G1FYB7</accession>
<dbReference type="GO" id="GO:0000407">
    <property type="term" value="C:phagophore assembly site"/>
    <property type="evidence" value="ECO:0007669"/>
    <property type="project" value="TreeGrafter"/>
</dbReference>
<feature type="region of interest" description="Disordered" evidence="3">
    <location>
        <begin position="107"/>
        <end position="129"/>
    </location>
</feature>
<dbReference type="AlphaFoldDB" id="A0A6G1FYB7"/>
<reference evidence="6 8" key="1">
    <citation type="submission" date="2020-01" db="EMBL/GenBank/DDBJ databases">
        <authorList>
            <consortium name="DOE Joint Genome Institute"/>
            <person name="Haridas S."/>
            <person name="Albert R."/>
            <person name="Binder M."/>
            <person name="Bloem J."/>
            <person name="Labutti K."/>
            <person name="Salamov A."/>
            <person name="Andreopoulos B."/>
            <person name="Baker S.E."/>
            <person name="Barry K."/>
            <person name="Bills G."/>
            <person name="Bluhm B.H."/>
            <person name="Cannon C."/>
            <person name="Castanera R."/>
            <person name="Culley D.E."/>
            <person name="Daum C."/>
            <person name="Ezra D."/>
            <person name="Gonzalez J.B."/>
            <person name="Henrissat B."/>
            <person name="Kuo A."/>
            <person name="Liang C."/>
            <person name="Lipzen A."/>
            <person name="Lutzoni F."/>
            <person name="Magnuson J."/>
            <person name="Mondo S."/>
            <person name="Nolan M."/>
            <person name="Ohm R."/>
            <person name="Pangilinan J."/>
            <person name="Park H.-J."/>
            <person name="Ramirez L."/>
            <person name="Alfaro M."/>
            <person name="Sun H."/>
            <person name="Tritt A."/>
            <person name="Yoshinaga Y."/>
            <person name="Zwiers L.-H."/>
            <person name="Turgeon B.G."/>
            <person name="Goodwin S.B."/>
            <person name="Spatafora J.W."/>
            <person name="Crous P.W."/>
            <person name="Grigoriev I.V."/>
        </authorList>
    </citation>
    <scope>NUCLEOTIDE SEQUENCE</scope>
    <source>
        <strain evidence="6 8">CBS 781.70</strain>
    </source>
</reference>
<dbReference type="GO" id="GO:0000045">
    <property type="term" value="P:autophagosome assembly"/>
    <property type="evidence" value="ECO:0007669"/>
    <property type="project" value="TreeGrafter"/>
</dbReference>
<sequence length="497" mass="55266">MYCQKCRCPLRPDDTLANLNPASFKLLAEASGELTTSTTAGPATGTGAGITLDRHEHYVKASKDARTPAFKRAVTSKPSYGGSQNLPGMARNNPAMSFVMLSDSQVAPPADVSDMGRSPRGPTRRPVDPAADQAHLLSSQMSTTDRLFEILSARSDIDHPICVECTEVLIEGLQQKLATATKERDAYVDFLRQANADVPSEEEQRQAHAELKAAQDREEAAFTELEGLEHKKAELDEKILALELEGQELDLEEHEFWAERNAFADKLSAFQNEKDRINNKLDHDTKQLHKLQRTSVYNDTFCIGHDGYFGTINGLRLGRLPDKSVEWPEINAAWGQTCLLLVTVAERLGYSFKGYRICPMGSHSIIERIEYPQTRSNAEQSHASKPKVTHLDLFCTGDAPLGLTLFHRRFDTAMVAFLECLRQLGDFVESGQARRPSGSSVQAMKLPYKIEKDRINDASIKLGGFNQEESWTKACKFTLICCKYLLAHASQMSTQPV</sequence>
<dbReference type="InterPro" id="IPR007243">
    <property type="entry name" value="Atg6/Beclin"/>
</dbReference>
<dbReference type="PANTHER" id="PTHR12768">
    <property type="entry name" value="BECLIN 1"/>
    <property type="match status" value="1"/>
</dbReference>
<organism evidence="6">
    <name type="scientific">Eremomyces bilateralis CBS 781.70</name>
    <dbReference type="NCBI Taxonomy" id="1392243"/>
    <lineage>
        <taxon>Eukaryota</taxon>
        <taxon>Fungi</taxon>
        <taxon>Dikarya</taxon>
        <taxon>Ascomycota</taxon>
        <taxon>Pezizomycotina</taxon>
        <taxon>Dothideomycetes</taxon>
        <taxon>Dothideomycetes incertae sedis</taxon>
        <taxon>Eremomycetales</taxon>
        <taxon>Eremomycetaceae</taxon>
        <taxon>Eremomyces</taxon>
    </lineage>
</organism>
<dbReference type="Pfam" id="PF04111">
    <property type="entry name" value="APG6"/>
    <property type="match status" value="1"/>
</dbReference>
<evidence type="ECO:0000256" key="1">
    <source>
        <dbReference type="ARBA" id="ARBA00005965"/>
    </source>
</evidence>
<dbReference type="GO" id="GO:0030674">
    <property type="term" value="F:protein-macromolecule adaptor activity"/>
    <property type="evidence" value="ECO:0007669"/>
    <property type="project" value="TreeGrafter"/>
</dbReference>
<evidence type="ECO:0000259" key="5">
    <source>
        <dbReference type="Pfam" id="PF17675"/>
    </source>
</evidence>
<dbReference type="InterPro" id="IPR041691">
    <property type="entry name" value="Atg6/beclin_CC"/>
</dbReference>
<comment type="similarity">
    <text evidence="1">Belongs to the beclin family.</text>
</comment>
<dbReference type="Gene3D" id="6.10.250.3110">
    <property type="match status" value="1"/>
</dbReference>
<evidence type="ECO:0000313" key="8">
    <source>
        <dbReference type="RefSeq" id="XP_033532321.1"/>
    </source>
</evidence>
<gene>
    <name evidence="6 8" type="ORF">P152DRAFT_93568</name>
</gene>
<dbReference type="PANTHER" id="PTHR12768:SF4">
    <property type="entry name" value="BECLIN-1"/>
    <property type="match status" value="1"/>
</dbReference>
<dbReference type="FunFam" id="1.10.418.40:FF:000005">
    <property type="entry name" value="Autophagy protein Apg6, putative"/>
    <property type="match status" value="1"/>
</dbReference>
<evidence type="ECO:0000256" key="2">
    <source>
        <dbReference type="SAM" id="Coils"/>
    </source>
</evidence>
<dbReference type="GO" id="GO:0034271">
    <property type="term" value="C:phosphatidylinositol 3-kinase complex, class III, type I"/>
    <property type="evidence" value="ECO:0007669"/>
    <property type="project" value="TreeGrafter"/>
</dbReference>
<keyword evidence="7" id="KW-1185">Reference proteome</keyword>
<dbReference type="OrthoDB" id="20368at2759"/>
<keyword evidence="2" id="KW-0175">Coiled coil</keyword>
<name>A0A6G1FYB7_9PEZI</name>
<dbReference type="InterPro" id="IPR038274">
    <property type="entry name" value="Atg6/Beclin_C_sf"/>
</dbReference>
<dbReference type="Proteomes" id="UP000504638">
    <property type="component" value="Unplaced"/>
</dbReference>
<dbReference type="EMBL" id="ML975165">
    <property type="protein sequence ID" value="KAF1810690.1"/>
    <property type="molecule type" value="Genomic_DNA"/>
</dbReference>
<evidence type="ECO:0000313" key="7">
    <source>
        <dbReference type="Proteomes" id="UP000504638"/>
    </source>
</evidence>
<dbReference type="GO" id="GO:0000423">
    <property type="term" value="P:mitophagy"/>
    <property type="evidence" value="ECO:0007669"/>
    <property type="project" value="TreeGrafter"/>
</dbReference>
<proteinExistence type="inferred from homology"/>
<dbReference type="GO" id="GO:0045324">
    <property type="term" value="P:late endosome to vacuole transport"/>
    <property type="evidence" value="ECO:0007669"/>
    <property type="project" value="TreeGrafter"/>
</dbReference>
<reference evidence="8" key="2">
    <citation type="submission" date="2020-04" db="EMBL/GenBank/DDBJ databases">
        <authorList>
            <consortium name="NCBI Genome Project"/>
        </authorList>
    </citation>
    <scope>NUCLEOTIDE SEQUENCE</scope>
    <source>
        <strain evidence="8">CBS 781.70</strain>
    </source>
</reference>
<dbReference type="GO" id="GO:0034272">
    <property type="term" value="C:phosphatidylinositol 3-kinase complex, class III, type II"/>
    <property type="evidence" value="ECO:0007669"/>
    <property type="project" value="TreeGrafter"/>
</dbReference>
<dbReference type="Pfam" id="PF17675">
    <property type="entry name" value="APG6_N"/>
    <property type="match status" value="1"/>
</dbReference>
<protein>
    <submittedName>
        <fullName evidence="6 8">APG6-domain-containing protein</fullName>
    </submittedName>
</protein>
<feature type="coiled-coil region" evidence="2">
    <location>
        <begin position="211"/>
        <end position="294"/>
    </location>
</feature>
<dbReference type="GeneID" id="54423925"/>
<reference evidence="8" key="3">
    <citation type="submission" date="2025-04" db="UniProtKB">
        <authorList>
            <consortium name="RefSeq"/>
        </authorList>
    </citation>
    <scope>IDENTIFICATION</scope>
    <source>
        <strain evidence="8">CBS 781.70</strain>
    </source>
</reference>
<evidence type="ECO:0000259" key="4">
    <source>
        <dbReference type="Pfam" id="PF04111"/>
    </source>
</evidence>
<feature type="domain" description="Atg6 BARA" evidence="4">
    <location>
        <begin position="291"/>
        <end position="491"/>
    </location>
</feature>
<feature type="domain" description="Atg6/beclin coiled-coil" evidence="5">
    <location>
        <begin position="160"/>
        <end position="288"/>
    </location>
</feature>
<evidence type="ECO:0000313" key="6">
    <source>
        <dbReference type="EMBL" id="KAF1810690.1"/>
    </source>
</evidence>
<evidence type="ECO:0000256" key="3">
    <source>
        <dbReference type="SAM" id="MobiDB-lite"/>
    </source>
</evidence>